<dbReference type="EMBL" id="BARS01045116">
    <property type="protein sequence ID" value="GAG29513.1"/>
    <property type="molecule type" value="Genomic_DNA"/>
</dbReference>
<organism evidence="1">
    <name type="scientific">marine sediment metagenome</name>
    <dbReference type="NCBI Taxonomy" id="412755"/>
    <lineage>
        <taxon>unclassified sequences</taxon>
        <taxon>metagenomes</taxon>
        <taxon>ecological metagenomes</taxon>
    </lineage>
</organism>
<dbReference type="Gene3D" id="1.25.40.10">
    <property type="entry name" value="Tetratricopeptide repeat domain"/>
    <property type="match status" value="2"/>
</dbReference>
<dbReference type="AlphaFoldDB" id="X0WYM3"/>
<name>X0WYM3_9ZZZZ</name>
<dbReference type="PROSITE" id="PS50005">
    <property type="entry name" value="TPR"/>
    <property type="match status" value="1"/>
</dbReference>
<dbReference type="InterPro" id="IPR019734">
    <property type="entry name" value="TPR_rpt"/>
</dbReference>
<dbReference type="SMART" id="SM00028">
    <property type="entry name" value="TPR"/>
    <property type="match status" value="3"/>
</dbReference>
<comment type="caution">
    <text evidence="1">The sequence shown here is derived from an EMBL/GenBank/DDBJ whole genome shotgun (WGS) entry which is preliminary data.</text>
</comment>
<evidence type="ECO:0000313" key="1">
    <source>
        <dbReference type="EMBL" id="GAG29513.1"/>
    </source>
</evidence>
<reference evidence="1" key="1">
    <citation type="journal article" date="2014" name="Front. Microbiol.">
        <title>High frequency of phylogenetically diverse reductive dehalogenase-homologous genes in deep subseafloor sedimentary metagenomes.</title>
        <authorList>
            <person name="Kawai M."/>
            <person name="Futagami T."/>
            <person name="Toyoda A."/>
            <person name="Takaki Y."/>
            <person name="Nishi S."/>
            <person name="Hori S."/>
            <person name="Arai W."/>
            <person name="Tsubouchi T."/>
            <person name="Morono Y."/>
            <person name="Uchiyama I."/>
            <person name="Ito T."/>
            <person name="Fujiyama A."/>
            <person name="Inagaki F."/>
            <person name="Takami H."/>
        </authorList>
    </citation>
    <scope>NUCLEOTIDE SEQUENCE</scope>
    <source>
        <strain evidence="1">Expedition CK06-06</strain>
    </source>
</reference>
<gene>
    <name evidence="1" type="ORF">S01H1_68057</name>
</gene>
<accession>X0WYM3</accession>
<dbReference type="SUPFAM" id="SSF48452">
    <property type="entry name" value="TPR-like"/>
    <property type="match status" value="1"/>
</dbReference>
<dbReference type="Pfam" id="PF13174">
    <property type="entry name" value="TPR_6"/>
    <property type="match status" value="1"/>
</dbReference>
<protein>
    <submittedName>
        <fullName evidence="1">Uncharacterized protein</fullName>
    </submittedName>
</protein>
<dbReference type="Pfam" id="PF14938">
    <property type="entry name" value="SNAP"/>
    <property type="match status" value="1"/>
</dbReference>
<dbReference type="InterPro" id="IPR011990">
    <property type="entry name" value="TPR-like_helical_dom_sf"/>
</dbReference>
<sequence length="184" mass="21641">KPNQAISEFRTLYKNYPNSEWAKEAIFRVGDILLEQGQRPEALNEFKLVVSKYKDTPFTRTANRKIGRILMDKGDFLQAIEYFNKAQTTEDTDFNAQIQYDIAESYELNQDPESAIVEYLKVSYMYPQNTFWAARAELKCANLLENTQRWNQAIKVYERLAGREVKESEHARKRLAWLTLEKGR</sequence>
<proteinExistence type="predicted"/>
<feature type="non-terminal residue" evidence="1">
    <location>
        <position position="1"/>
    </location>
</feature>